<name>A0AAD3HPT1_9CHLO</name>
<feature type="compositionally biased region" description="Pro residues" evidence="1">
    <location>
        <begin position="58"/>
        <end position="67"/>
    </location>
</feature>
<feature type="compositionally biased region" description="Polar residues" evidence="1">
    <location>
        <begin position="12"/>
        <end position="27"/>
    </location>
</feature>
<sequence>MRNVFEVLTSRAKGSSTGRGNSKTTPVASKGAYTTCPICQRTIPLNFADAHVSVCLASPPPPQPPTTQQPHPKQQQRGPAASPAHKVPSPSPSHTPQTHAQPQPHDAPTASKPPARPQSQPQAEAPKETPQAYQPAPHPIQPASRPKEGIAGASTALAAERPTPQVAPVHLEACETQTRRLQPAPSLQPAASQGPTCSQTAGRCAFDLMRQSQLRAAARCQTFFLERTP</sequence>
<protein>
    <submittedName>
        <fullName evidence="2">Uncharacterized protein</fullName>
    </submittedName>
</protein>
<feature type="region of interest" description="Disordered" evidence="1">
    <location>
        <begin position="56"/>
        <end position="151"/>
    </location>
</feature>
<evidence type="ECO:0000256" key="1">
    <source>
        <dbReference type="SAM" id="MobiDB-lite"/>
    </source>
</evidence>
<proteinExistence type="predicted"/>
<comment type="caution">
    <text evidence="2">The sequence shown here is derived from an EMBL/GenBank/DDBJ whole genome shotgun (WGS) entry which is preliminary data.</text>
</comment>
<evidence type="ECO:0000313" key="3">
    <source>
        <dbReference type="Proteomes" id="UP001054857"/>
    </source>
</evidence>
<organism evidence="2 3">
    <name type="scientific">Astrephomene gubernaculifera</name>
    <dbReference type="NCBI Taxonomy" id="47775"/>
    <lineage>
        <taxon>Eukaryota</taxon>
        <taxon>Viridiplantae</taxon>
        <taxon>Chlorophyta</taxon>
        <taxon>core chlorophytes</taxon>
        <taxon>Chlorophyceae</taxon>
        <taxon>CS clade</taxon>
        <taxon>Chlamydomonadales</taxon>
        <taxon>Astrephomenaceae</taxon>
        <taxon>Astrephomene</taxon>
    </lineage>
</organism>
<dbReference type="EMBL" id="BMAR01000022">
    <property type="protein sequence ID" value="GFR48215.1"/>
    <property type="molecule type" value="Genomic_DNA"/>
</dbReference>
<dbReference type="AlphaFoldDB" id="A0AAD3HPT1"/>
<accession>A0AAD3HPT1</accession>
<dbReference type="Proteomes" id="UP001054857">
    <property type="component" value="Unassembled WGS sequence"/>
</dbReference>
<evidence type="ECO:0000313" key="2">
    <source>
        <dbReference type="EMBL" id="GFR48215.1"/>
    </source>
</evidence>
<feature type="region of interest" description="Disordered" evidence="1">
    <location>
        <begin position="178"/>
        <end position="199"/>
    </location>
</feature>
<feature type="region of interest" description="Disordered" evidence="1">
    <location>
        <begin position="1"/>
        <end position="30"/>
    </location>
</feature>
<reference evidence="2 3" key="1">
    <citation type="journal article" date="2021" name="Sci. Rep.">
        <title>Genome sequencing of the multicellular alga Astrephomene provides insights into convergent evolution of germ-soma differentiation.</title>
        <authorList>
            <person name="Yamashita S."/>
            <person name="Yamamoto K."/>
            <person name="Matsuzaki R."/>
            <person name="Suzuki S."/>
            <person name="Yamaguchi H."/>
            <person name="Hirooka S."/>
            <person name="Minakuchi Y."/>
            <person name="Miyagishima S."/>
            <person name="Kawachi M."/>
            <person name="Toyoda A."/>
            <person name="Nozaki H."/>
        </authorList>
    </citation>
    <scope>NUCLEOTIDE SEQUENCE [LARGE SCALE GENOMIC DNA]</scope>
    <source>
        <strain evidence="2 3">NIES-4017</strain>
    </source>
</reference>
<keyword evidence="3" id="KW-1185">Reference proteome</keyword>
<feature type="compositionally biased region" description="Polar residues" evidence="1">
    <location>
        <begin position="189"/>
        <end position="199"/>
    </location>
</feature>
<gene>
    <name evidence="2" type="ORF">Agub_g10075</name>
</gene>
<feature type="non-terminal residue" evidence="2">
    <location>
        <position position="229"/>
    </location>
</feature>